<sequence length="86" mass="9883">MPESKFRVISISTKADRQQRELDRLTGVAAPRTVDVSLKQLVPLLMDAARSKRTWLQDFADDSVRIDSDLYDVLLAYQHYCRQEAA</sequence>
<name>A0A5C6DSD6_9BACT</name>
<protein>
    <submittedName>
        <fullName evidence="1">Uncharacterized protein</fullName>
    </submittedName>
</protein>
<evidence type="ECO:0000313" key="2">
    <source>
        <dbReference type="Proteomes" id="UP000319143"/>
    </source>
</evidence>
<keyword evidence="2" id="KW-1185">Reference proteome</keyword>
<organism evidence="1 2">
    <name type="scientific">Novipirellula artificiosorum</name>
    <dbReference type="NCBI Taxonomy" id="2528016"/>
    <lineage>
        <taxon>Bacteria</taxon>
        <taxon>Pseudomonadati</taxon>
        <taxon>Planctomycetota</taxon>
        <taxon>Planctomycetia</taxon>
        <taxon>Pirellulales</taxon>
        <taxon>Pirellulaceae</taxon>
        <taxon>Novipirellula</taxon>
    </lineage>
</organism>
<dbReference type="AlphaFoldDB" id="A0A5C6DSD6"/>
<dbReference type="RefSeq" id="WP_146526717.1">
    <property type="nucleotide sequence ID" value="NZ_SJPV01000004.1"/>
</dbReference>
<accession>A0A5C6DSD6</accession>
<reference evidence="1 2" key="1">
    <citation type="submission" date="2019-02" db="EMBL/GenBank/DDBJ databases">
        <title>Deep-cultivation of Planctomycetes and their phenomic and genomic characterization uncovers novel biology.</title>
        <authorList>
            <person name="Wiegand S."/>
            <person name="Jogler M."/>
            <person name="Boedeker C."/>
            <person name="Pinto D."/>
            <person name="Vollmers J."/>
            <person name="Rivas-Marin E."/>
            <person name="Kohn T."/>
            <person name="Peeters S.H."/>
            <person name="Heuer A."/>
            <person name="Rast P."/>
            <person name="Oberbeckmann S."/>
            <person name="Bunk B."/>
            <person name="Jeske O."/>
            <person name="Meyerdierks A."/>
            <person name="Storesund J.E."/>
            <person name="Kallscheuer N."/>
            <person name="Luecker S."/>
            <person name="Lage O.M."/>
            <person name="Pohl T."/>
            <person name="Merkel B.J."/>
            <person name="Hornburger P."/>
            <person name="Mueller R.-W."/>
            <person name="Bruemmer F."/>
            <person name="Labrenz M."/>
            <person name="Spormann A.M."/>
            <person name="Op Den Camp H."/>
            <person name="Overmann J."/>
            <person name="Amann R."/>
            <person name="Jetten M.S.M."/>
            <person name="Mascher T."/>
            <person name="Medema M.H."/>
            <person name="Devos D.P."/>
            <person name="Kaster A.-K."/>
            <person name="Ovreas L."/>
            <person name="Rohde M."/>
            <person name="Galperin M.Y."/>
            <person name="Jogler C."/>
        </authorList>
    </citation>
    <scope>NUCLEOTIDE SEQUENCE [LARGE SCALE GENOMIC DNA]</scope>
    <source>
        <strain evidence="1 2">Poly41</strain>
    </source>
</reference>
<gene>
    <name evidence="1" type="ORF">Poly41_28770</name>
</gene>
<proteinExistence type="predicted"/>
<comment type="caution">
    <text evidence="1">The sequence shown here is derived from an EMBL/GenBank/DDBJ whole genome shotgun (WGS) entry which is preliminary data.</text>
</comment>
<dbReference type="EMBL" id="SJPV01000004">
    <property type="protein sequence ID" value="TWU38401.1"/>
    <property type="molecule type" value="Genomic_DNA"/>
</dbReference>
<dbReference type="Proteomes" id="UP000319143">
    <property type="component" value="Unassembled WGS sequence"/>
</dbReference>
<dbReference type="OrthoDB" id="281881at2"/>
<evidence type="ECO:0000313" key="1">
    <source>
        <dbReference type="EMBL" id="TWU38401.1"/>
    </source>
</evidence>